<proteinExistence type="predicted"/>
<protein>
    <recommendedName>
        <fullName evidence="3">Type-F conjugative transfer system protein TrbI</fullName>
    </recommendedName>
</protein>
<evidence type="ECO:0000313" key="2">
    <source>
        <dbReference type="Proteomes" id="UP000472320"/>
    </source>
</evidence>
<comment type="caution">
    <text evidence="1">The sequence shown here is derived from an EMBL/GenBank/DDBJ whole genome shotgun (WGS) entry which is preliminary data.</text>
</comment>
<evidence type="ECO:0000313" key="1">
    <source>
        <dbReference type="EMBL" id="MTW10160.1"/>
    </source>
</evidence>
<dbReference type="RefSeq" id="WP_155453093.1">
    <property type="nucleotide sequence ID" value="NZ_WNKX01000003.1"/>
</dbReference>
<keyword evidence="2" id="KW-1185">Reference proteome</keyword>
<dbReference type="EMBL" id="WNKX01000003">
    <property type="protein sequence ID" value="MTW10160.1"/>
    <property type="molecule type" value="Genomic_DNA"/>
</dbReference>
<dbReference type="OrthoDB" id="8812451at2"/>
<gene>
    <name evidence="1" type="ORF">GM658_06050</name>
</gene>
<dbReference type="Proteomes" id="UP000472320">
    <property type="component" value="Unassembled WGS sequence"/>
</dbReference>
<accession>A0A6L6QD69</accession>
<evidence type="ECO:0008006" key="3">
    <source>
        <dbReference type="Google" id="ProtNLM"/>
    </source>
</evidence>
<organism evidence="1 2">
    <name type="scientific">Massilia eburnea</name>
    <dbReference type="NCBI Taxonomy" id="1776165"/>
    <lineage>
        <taxon>Bacteria</taxon>
        <taxon>Pseudomonadati</taxon>
        <taxon>Pseudomonadota</taxon>
        <taxon>Betaproteobacteria</taxon>
        <taxon>Burkholderiales</taxon>
        <taxon>Oxalobacteraceae</taxon>
        <taxon>Telluria group</taxon>
        <taxon>Massilia</taxon>
    </lineage>
</organism>
<dbReference type="AlphaFoldDB" id="A0A6L6QD69"/>
<reference evidence="1 2" key="1">
    <citation type="submission" date="2019-11" db="EMBL/GenBank/DDBJ databases">
        <title>Type strains purchased from KCTC, JCM and DSMZ.</title>
        <authorList>
            <person name="Lu H."/>
        </authorList>
    </citation>
    <scope>NUCLEOTIDE SEQUENCE [LARGE SCALE GENOMIC DNA]</scope>
    <source>
        <strain evidence="1 2">JCM 31587</strain>
    </source>
</reference>
<sequence length="117" mass="12754">MHPLIPQLAMCIASTLAGIVVYDRLIVRPATAIGVVDAVQVYREQEARLVNALSTGAGDAERAQAAIDVRKFAERISTEMAKLGQDCGCLVVDRSLVVGMRPDVRDLTPLLRQRVLR</sequence>
<name>A0A6L6QD69_9BURK</name>